<gene>
    <name evidence="2" type="primary">exoO</name>
    <name evidence="2" type="ORF">RGR602_CH03010</name>
</gene>
<dbReference type="Proteomes" id="UP000031368">
    <property type="component" value="Chromosome"/>
</dbReference>
<dbReference type="PANTHER" id="PTHR43685:SF2">
    <property type="entry name" value="GLYCOSYLTRANSFERASE 2-LIKE DOMAIN-CONTAINING PROTEIN"/>
    <property type="match status" value="1"/>
</dbReference>
<evidence type="ECO:0000259" key="1">
    <source>
        <dbReference type="Pfam" id="PF00535"/>
    </source>
</evidence>
<organism evidence="2 3">
    <name type="scientific">Rhizobium gallicum bv. gallicum R602sp</name>
    <dbReference type="NCBI Taxonomy" id="1041138"/>
    <lineage>
        <taxon>Bacteria</taxon>
        <taxon>Pseudomonadati</taxon>
        <taxon>Pseudomonadota</taxon>
        <taxon>Alphaproteobacteria</taxon>
        <taxon>Hyphomicrobiales</taxon>
        <taxon>Rhizobiaceae</taxon>
        <taxon>Rhizobium/Agrobacterium group</taxon>
        <taxon>Rhizobium</taxon>
    </lineage>
</organism>
<dbReference type="InterPro" id="IPR001173">
    <property type="entry name" value="Glyco_trans_2-like"/>
</dbReference>
<feature type="domain" description="Glycosyltransferase 2-like" evidence="1">
    <location>
        <begin position="9"/>
        <end position="173"/>
    </location>
</feature>
<dbReference type="InterPro" id="IPR050834">
    <property type="entry name" value="Glycosyltransf_2"/>
</dbReference>
<name>A0A0B4X734_9HYPH</name>
<keyword evidence="3" id="KW-1185">Reference proteome</keyword>
<evidence type="ECO:0000313" key="3">
    <source>
        <dbReference type="Proteomes" id="UP000031368"/>
    </source>
</evidence>
<dbReference type="AlphaFoldDB" id="A0A0B4X734"/>
<sequence>MTKELPDISFIMAAYNAAETLSKAIESALAQTGVTVEVIVADDCSGDDTREVASSYSHRNVRLLALETNGGPAAARNAAIAAATGRWLAVLDSDDAIEPGRLARLIARAEKAGAQIAVDNLRVIRADGTLPETMFSESALAAMPELTLADFIRSNALFQTTHNFGYLKPVFERAFIEQHTLRFDENLRIGEDYVFLASALALGARCVVEPVAGYDYNIREGSISRVLELRHIEAMLEGDRVFLDKHTLDVEASSAQKFRTRSLQQARSFLLLVDSMKNRSISGTIKAAWSDPIALRHLKMPIAVRINRLAAALRNLAGLKTDIPTFGGAPRSPKG</sequence>
<reference evidence="2 3" key="1">
    <citation type="submission" date="2013-11" db="EMBL/GenBank/DDBJ databases">
        <title>Complete genome sequence of Rhizobium gallicum bv. gallicum R602.</title>
        <authorList>
            <person name="Bustos P."/>
            <person name="Santamaria R.I."/>
            <person name="Lozano L."/>
            <person name="Acosta J.L."/>
            <person name="Ormeno-Orrillo E."/>
            <person name="Rogel M.A."/>
            <person name="Romero D."/>
            <person name="Cevallos M.A."/>
            <person name="Martinez-Romero E."/>
            <person name="Gonzalez V."/>
        </authorList>
    </citation>
    <scope>NUCLEOTIDE SEQUENCE [LARGE SCALE GENOMIC DNA]</scope>
    <source>
        <strain evidence="2 3">R602</strain>
    </source>
</reference>
<dbReference type="EMBL" id="CP006877">
    <property type="protein sequence ID" value="AJD42327.1"/>
    <property type="molecule type" value="Genomic_DNA"/>
</dbReference>
<proteinExistence type="predicted"/>
<accession>A0A0B4X734</accession>
<dbReference type="SUPFAM" id="SSF53448">
    <property type="entry name" value="Nucleotide-diphospho-sugar transferases"/>
    <property type="match status" value="1"/>
</dbReference>
<dbReference type="PANTHER" id="PTHR43685">
    <property type="entry name" value="GLYCOSYLTRANSFERASE"/>
    <property type="match status" value="1"/>
</dbReference>
<protein>
    <submittedName>
        <fullName evidence="2">Succinoglycan biosynthesis protein exoO</fullName>
    </submittedName>
</protein>
<dbReference type="Gene3D" id="3.90.550.10">
    <property type="entry name" value="Spore Coat Polysaccharide Biosynthesis Protein SpsA, Chain A"/>
    <property type="match status" value="1"/>
</dbReference>
<dbReference type="InterPro" id="IPR029044">
    <property type="entry name" value="Nucleotide-diphossugar_trans"/>
</dbReference>
<dbReference type="RefSeq" id="WP_039845744.1">
    <property type="nucleotide sequence ID" value="NZ_CP006877.1"/>
</dbReference>
<dbReference type="CDD" id="cd00761">
    <property type="entry name" value="Glyco_tranf_GTA_type"/>
    <property type="match status" value="1"/>
</dbReference>
<dbReference type="HOGENOM" id="CLU_025996_0_1_5"/>
<dbReference type="Pfam" id="PF00535">
    <property type="entry name" value="Glycos_transf_2"/>
    <property type="match status" value="1"/>
</dbReference>
<evidence type="ECO:0000313" key="2">
    <source>
        <dbReference type="EMBL" id="AJD42327.1"/>
    </source>
</evidence>
<dbReference type="KEGG" id="rga:RGR602_CH03010"/>